<evidence type="ECO:0000256" key="2">
    <source>
        <dbReference type="ARBA" id="ARBA00022475"/>
    </source>
</evidence>
<dbReference type="Proteomes" id="UP000238164">
    <property type="component" value="Chromosome 1"/>
</dbReference>
<keyword evidence="5" id="KW-1133">Transmembrane helix</keyword>
<evidence type="ECO:0000256" key="4">
    <source>
        <dbReference type="ARBA" id="ARBA00022801"/>
    </source>
</evidence>
<evidence type="ECO:0000256" key="6">
    <source>
        <dbReference type="ARBA" id="ARBA00023136"/>
    </source>
</evidence>
<dbReference type="Gene3D" id="1.20.144.10">
    <property type="entry name" value="Phosphatidic acid phosphatase type 2/haloperoxidase"/>
    <property type="match status" value="1"/>
</dbReference>
<name>A0A2N9JDU5_9ACTN</name>
<dbReference type="Pfam" id="PF01569">
    <property type="entry name" value="PAP2"/>
    <property type="match status" value="1"/>
</dbReference>
<dbReference type="PANTHER" id="PTHR14969">
    <property type="entry name" value="SPHINGOSINE-1-PHOSPHATE PHOSPHOHYDROLASE"/>
    <property type="match status" value="1"/>
</dbReference>
<dbReference type="GO" id="GO:0005886">
    <property type="term" value="C:plasma membrane"/>
    <property type="evidence" value="ECO:0007669"/>
    <property type="project" value="UniProtKB-SubCell"/>
</dbReference>
<evidence type="ECO:0000313" key="9">
    <source>
        <dbReference type="EMBL" id="SPD86291.1"/>
    </source>
</evidence>
<keyword evidence="3" id="KW-0812">Transmembrane</keyword>
<dbReference type="RefSeq" id="WP_105185320.1">
    <property type="nucleotide sequence ID" value="NZ_BAAAGO010000018.1"/>
</dbReference>
<dbReference type="OrthoDB" id="5242960at2"/>
<keyword evidence="4" id="KW-0378">Hydrolase</keyword>
<feature type="region of interest" description="Disordered" evidence="7">
    <location>
        <begin position="145"/>
        <end position="169"/>
    </location>
</feature>
<evidence type="ECO:0000256" key="7">
    <source>
        <dbReference type="SAM" id="MobiDB-lite"/>
    </source>
</evidence>
<accession>A0A2N9JDU5</accession>
<gene>
    <name evidence="9" type="ORF">MPLG2_1255</name>
</gene>
<dbReference type="InterPro" id="IPR000326">
    <property type="entry name" value="PAP2/HPO"/>
</dbReference>
<dbReference type="SUPFAM" id="SSF48317">
    <property type="entry name" value="Acid phosphatase/Vanadium-dependent haloperoxidase"/>
    <property type="match status" value="1"/>
</dbReference>
<keyword evidence="2" id="KW-1003">Cell membrane</keyword>
<dbReference type="EMBL" id="LT985188">
    <property type="protein sequence ID" value="SPD86291.1"/>
    <property type="molecule type" value="Genomic_DNA"/>
</dbReference>
<organism evidence="9 10">
    <name type="scientific">Micropruina glycogenica</name>
    <dbReference type="NCBI Taxonomy" id="75385"/>
    <lineage>
        <taxon>Bacteria</taxon>
        <taxon>Bacillati</taxon>
        <taxon>Actinomycetota</taxon>
        <taxon>Actinomycetes</taxon>
        <taxon>Propionibacteriales</taxon>
        <taxon>Nocardioidaceae</taxon>
        <taxon>Micropruina</taxon>
    </lineage>
</organism>
<comment type="subcellular location">
    <subcellularLocation>
        <location evidence="1">Cell membrane</location>
        <topology evidence="1">Multi-pass membrane protein</topology>
    </subcellularLocation>
</comment>
<evidence type="ECO:0000256" key="3">
    <source>
        <dbReference type="ARBA" id="ARBA00022692"/>
    </source>
</evidence>
<evidence type="ECO:0000256" key="1">
    <source>
        <dbReference type="ARBA" id="ARBA00004651"/>
    </source>
</evidence>
<keyword evidence="6" id="KW-0472">Membrane</keyword>
<dbReference type="CDD" id="cd01610">
    <property type="entry name" value="PAP2_like"/>
    <property type="match status" value="1"/>
</dbReference>
<dbReference type="AlphaFoldDB" id="A0A2N9JDU5"/>
<evidence type="ECO:0000313" key="10">
    <source>
        <dbReference type="Proteomes" id="UP000238164"/>
    </source>
</evidence>
<feature type="domain" description="Phosphatidic acid phosphatase type 2/haloperoxidase" evidence="8">
    <location>
        <begin position="35"/>
        <end position="143"/>
    </location>
</feature>
<protein>
    <submittedName>
        <fullName evidence="9">Phosphoesterase</fullName>
    </submittedName>
</protein>
<dbReference type="PANTHER" id="PTHR14969:SF62">
    <property type="entry name" value="DECAPRENYLPHOSPHORYL-5-PHOSPHORIBOSE PHOSPHATASE RV3807C-RELATED"/>
    <property type="match status" value="1"/>
</dbReference>
<evidence type="ECO:0000259" key="8">
    <source>
        <dbReference type="SMART" id="SM00014"/>
    </source>
</evidence>
<dbReference type="GO" id="GO:0016787">
    <property type="term" value="F:hydrolase activity"/>
    <property type="evidence" value="ECO:0007669"/>
    <property type="project" value="UniProtKB-KW"/>
</dbReference>
<proteinExistence type="predicted"/>
<sequence length="219" mass="22407">MPRLTGLADNSKLWVGPAAVLTLTGSPRARRAAGRGITTLAATGLIANQVAKRLNRRPRPSLLRVPLARIAGRIPTSTSFPSGHAASAAAFASAVALEIPALRVPLATLAGLVGFSRVATGAHYPSDVAAGFVLGATEASIGGRLVPPADAPGRLHPRRPLVPAEPRPTGAGLTMVVNPASHSGKGHDVLTRVQRDLPDISVIELTADDDVARAVHSAA</sequence>
<dbReference type="KEGG" id="mgg:MPLG2_1255"/>
<reference evidence="9 10" key="1">
    <citation type="submission" date="2018-02" db="EMBL/GenBank/DDBJ databases">
        <authorList>
            <person name="Cohen D.B."/>
            <person name="Kent A.D."/>
        </authorList>
    </citation>
    <scope>NUCLEOTIDE SEQUENCE [LARGE SCALE GENOMIC DNA]</scope>
    <source>
        <strain evidence="9">1</strain>
    </source>
</reference>
<keyword evidence="10" id="KW-1185">Reference proteome</keyword>
<dbReference type="SMART" id="SM00014">
    <property type="entry name" value="acidPPc"/>
    <property type="match status" value="1"/>
</dbReference>
<evidence type="ECO:0000256" key="5">
    <source>
        <dbReference type="ARBA" id="ARBA00022989"/>
    </source>
</evidence>
<dbReference type="InterPro" id="IPR036938">
    <property type="entry name" value="PAP2/HPO_sf"/>
</dbReference>